<sequence>MSFKSVQESLTNISRSNTFKGIFQSVHDPNDEEVVQLIRNQLISEGRLPEKYDDYHTLLRFLRMRAFNVPKAKEMFLNMVKWREDFGVDAIVKDFKFEELEAVKRCYPQGFHGVDRYGRPLYIERIGLVDLNSLLQATSIDRYIKYHIMEQEKTLNVRYPACSLAAKKHIASTTTVLDVKGVGLSNFSKPARELFIEIQKIDSNYYPETLNQLFIINAGSGFRALWRVLKAFLEARTLSKIQVLGTNYHTALFEAIDPRNIPEFLGGTCTCSANEGCLMQDKGPWTNPEINQLLEEVFHKGKKFMEERISEETNDPSGRHFNGARTLKMTAEEYEANGTGISLKINEIEAWLKDTNEILQKLLLKQEEMSTFVEDLKKLASEAM</sequence>
<comment type="subcellular location">
    <subcellularLocation>
        <location evidence="1">Cell membrane</location>
        <topology evidence="1">Peripheral membrane protein</topology>
    </subcellularLocation>
    <subcellularLocation>
        <location evidence="2">Golgi apparatus membrane</location>
        <topology evidence="2">Peripheral membrane protein</topology>
    </subcellularLocation>
</comment>
<dbReference type="PANTHER" id="PTHR45657">
    <property type="entry name" value="CRAL-TRIO DOMAIN-CONTAINING PROTEIN YKL091C-RELATED"/>
    <property type="match status" value="1"/>
</dbReference>
<evidence type="ECO:0000256" key="1">
    <source>
        <dbReference type="ARBA" id="ARBA00004202"/>
    </source>
</evidence>
<dbReference type="Proteomes" id="UP000623129">
    <property type="component" value="Unassembled WGS sequence"/>
</dbReference>
<dbReference type="InterPro" id="IPR001251">
    <property type="entry name" value="CRAL-TRIO_dom"/>
</dbReference>
<organism evidence="6 7">
    <name type="scientific">Carex littledalei</name>
    <dbReference type="NCBI Taxonomy" id="544730"/>
    <lineage>
        <taxon>Eukaryota</taxon>
        <taxon>Viridiplantae</taxon>
        <taxon>Streptophyta</taxon>
        <taxon>Embryophyta</taxon>
        <taxon>Tracheophyta</taxon>
        <taxon>Spermatophyta</taxon>
        <taxon>Magnoliopsida</taxon>
        <taxon>Liliopsida</taxon>
        <taxon>Poales</taxon>
        <taxon>Cyperaceae</taxon>
        <taxon>Cyperoideae</taxon>
        <taxon>Cariceae</taxon>
        <taxon>Carex</taxon>
        <taxon>Carex subgen. Euthyceras</taxon>
    </lineage>
</organism>
<comment type="similarity">
    <text evidence="4">Belongs to the SFH family.</text>
</comment>
<dbReference type="SMART" id="SM01100">
    <property type="entry name" value="CRAL_TRIO_N"/>
    <property type="match status" value="1"/>
</dbReference>
<reference evidence="6" key="1">
    <citation type="submission" date="2020-01" db="EMBL/GenBank/DDBJ databases">
        <title>Genome sequence of Kobresia littledalei, the first chromosome-level genome in the family Cyperaceae.</title>
        <authorList>
            <person name="Qu G."/>
        </authorList>
    </citation>
    <scope>NUCLEOTIDE SEQUENCE</scope>
    <source>
        <strain evidence="6">C.B.Clarke</strain>
        <tissue evidence="6">Leaf</tissue>
    </source>
</reference>
<dbReference type="GO" id="GO:0005886">
    <property type="term" value="C:plasma membrane"/>
    <property type="evidence" value="ECO:0007669"/>
    <property type="project" value="UniProtKB-SubCell"/>
</dbReference>
<evidence type="ECO:0000313" key="7">
    <source>
        <dbReference type="Proteomes" id="UP000623129"/>
    </source>
</evidence>
<dbReference type="OrthoDB" id="1434354at2759"/>
<name>A0A833R5L5_9POAL</name>
<proteinExistence type="inferred from homology"/>
<dbReference type="Pfam" id="PF03765">
    <property type="entry name" value="CRAL_TRIO_N"/>
    <property type="match status" value="1"/>
</dbReference>
<dbReference type="InterPro" id="IPR036865">
    <property type="entry name" value="CRAL-TRIO_dom_sf"/>
</dbReference>
<dbReference type="SUPFAM" id="SSF46938">
    <property type="entry name" value="CRAL/TRIO N-terminal domain"/>
    <property type="match status" value="1"/>
</dbReference>
<dbReference type="Gene3D" id="3.40.525.10">
    <property type="entry name" value="CRAL-TRIO lipid binding domain"/>
    <property type="match status" value="1"/>
</dbReference>
<dbReference type="InterPro" id="IPR011074">
    <property type="entry name" value="CRAL/TRIO_N_dom"/>
</dbReference>
<feature type="domain" description="CRAL-TRIO" evidence="5">
    <location>
        <begin position="99"/>
        <end position="273"/>
    </location>
</feature>
<evidence type="ECO:0000256" key="4">
    <source>
        <dbReference type="ARBA" id="ARBA00038020"/>
    </source>
</evidence>
<keyword evidence="3" id="KW-0333">Golgi apparatus</keyword>
<evidence type="ECO:0000256" key="3">
    <source>
        <dbReference type="ARBA" id="ARBA00023034"/>
    </source>
</evidence>
<dbReference type="AlphaFoldDB" id="A0A833R5L5"/>
<dbReference type="Gene3D" id="1.10.8.20">
    <property type="entry name" value="N-terminal domain of phosphatidylinositol transfer protein sec14p"/>
    <property type="match status" value="1"/>
</dbReference>
<dbReference type="GO" id="GO:0000139">
    <property type="term" value="C:Golgi membrane"/>
    <property type="evidence" value="ECO:0007669"/>
    <property type="project" value="UniProtKB-SubCell"/>
</dbReference>
<dbReference type="SMART" id="SM00516">
    <property type="entry name" value="SEC14"/>
    <property type="match status" value="1"/>
</dbReference>
<dbReference type="PANTHER" id="PTHR45657:SF50">
    <property type="entry name" value="PHOSPHATIDYLINOSITOL_PHOSPHATIDYLCHOLINE TRANSFER PROTEIN SFH11"/>
    <property type="match status" value="1"/>
</dbReference>
<dbReference type="PROSITE" id="PS50191">
    <property type="entry name" value="CRAL_TRIO"/>
    <property type="match status" value="1"/>
</dbReference>
<dbReference type="SUPFAM" id="SSF52087">
    <property type="entry name" value="CRAL/TRIO domain"/>
    <property type="match status" value="1"/>
</dbReference>
<evidence type="ECO:0000313" key="6">
    <source>
        <dbReference type="EMBL" id="KAF3335634.1"/>
    </source>
</evidence>
<comment type="caution">
    <text evidence="6">The sequence shown here is derived from an EMBL/GenBank/DDBJ whole genome shotgun (WGS) entry which is preliminary data.</text>
</comment>
<dbReference type="InterPro" id="IPR051026">
    <property type="entry name" value="PI/PC_transfer"/>
</dbReference>
<accession>A0A833R5L5</accession>
<dbReference type="CDD" id="cd00170">
    <property type="entry name" value="SEC14"/>
    <property type="match status" value="1"/>
</dbReference>
<dbReference type="EMBL" id="SWLB01000008">
    <property type="protein sequence ID" value="KAF3335634.1"/>
    <property type="molecule type" value="Genomic_DNA"/>
</dbReference>
<gene>
    <name evidence="6" type="ORF">FCM35_KLT20141</name>
</gene>
<dbReference type="InterPro" id="IPR036273">
    <property type="entry name" value="CRAL/TRIO_N_dom_sf"/>
</dbReference>
<dbReference type="Pfam" id="PF00650">
    <property type="entry name" value="CRAL_TRIO"/>
    <property type="match status" value="1"/>
</dbReference>
<evidence type="ECO:0000256" key="2">
    <source>
        <dbReference type="ARBA" id="ARBA00004395"/>
    </source>
</evidence>
<keyword evidence="7" id="KW-1185">Reference proteome</keyword>
<evidence type="ECO:0000259" key="5">
    <source>
        <dbReference type="PROSITE" id="PS50191"/>
    </source>
</evidence>
<protein>
    <submittedName>
        <fullName evidence="6">Phosphatidylinositol/phosphatidylcholine transfer protein SFH11</fullName>
    </submittedName>
</protein>